<evidence type="ECO:0000313" key="2">
    <source>
        <dbReference type="EMBL" id="KRZ29106.1"/>
    </source>
</evidence>
<dbReference type="Proteomes" id="UP000054826">
    <property type="component" value="Unassembled WGS sequence"/>
</dbReference>
<dbReference type="EMBL" id="JYDV01000144">
    <property type="protein sequence ID" value="KRZ29106.1"/>
    <property type="molecule type" value="Genomic_DNA"/>
</dbReference>
<evidence type="ECO:0000313" key="3">
    <source>
        <dbReference type="Proteomes" id="UP000054826"/>
    </source>
</evidence>
<dbReference type="AlphaFoldDB" id="A0A0V1J2G5"/>
<proteinExistence type="predicted"/>
<comment type="caution">
    <text evidence="2">The sequence shown here is derived from an EMBL/GenBank/DDBJ whole genome shotgun (WGS) entry which is preliminary data.</text>
</comment>
<gene>
    <name evidence="2" type="ORF">T4C_6051</name>
</gene>
<name>A0A0V1J2G5_TRIPS</name>
<feature type="region of interest" description="Disordered" evidence="1">
    <location>
        <begin position="14"/>
        <end position="49"/>
    </location>
</feature>
<accession>A0A0V1J2G5</accession>
<organism evidence="2 3">
    <name type="scientific">Trichinella pseudospiralis</name>
    <name type="common">Parasitic roundworm</name>
    <dbReference type="NCBI Taxonomy" id="6337"/>
    <lineage>
        <taxon>Eukaryota</taxon>
        <taxon>Metazoa</taxon>
        <taxon>Ecdysozoa</taxon>
        <taxon>Nematoda</taxon>
        <taxon>Enoplea</taxon>
        <taxon>Dorylaimia</taxon>
        <taxon>Trichinellida</taxon>
        <taxon>Trichinellidae</taxon>
        <taxon>Trichinella</taxon>
    </lineage>
</organism>
<sequence>MILDDIIILFKERQPAREEKQEEEEEVESINSSGGGSGSSSSSNRPRDWRAKSVPLGKFFNCSTISHLKALKALCISDCMWKTANSVLAEVSI</sequence>
<protein>
    <submittedName>
        <fullName evidence="2">Uncharacterized protein</fullName>
    </submittedName>
</protein>
<reference evidence="2 3" key="1">
    <citation type="submission" date="2015-01" db="EMBL/GenBank/DDBJ databases">
        <title>Evolution of Trichinella species and genotypes.</title>
        <authorList>
            <person name="Korhonen P.K."/>
            <person name="Edoardo P."/>
            <person name="Giuseppe L.R."/>
            <person name="Gasser R.B."/>
        </authorList>
    </citation>
    <scope>NUCLEOTIDE SEQUENCE [LARGE SCALE GENOMIC DNA]</scope>
    <source>
        <strain evidence="2">ISS176</strain>
    </source>
</reference>
<evidence type="ECO:0000256" key="1">
    <source>
        <dbReference type="SAM" id="MobiDB-lite"/>
    </source>
</evidence>